<name>A0A1G9FVX0_9GAMM</name>
<evidence type="ECO:0000313" key="2">
    <source>
        <dbReference type="Proteomes" id="UP000198654"/>
    </source>
</evidence>
<protein>
    <submittedName>
        <fullName evidence="1">Uncharacterized protein</fullName>
    </submittedName>
</protein>
<organism evidence="1 2">
    <name type="scientific">Modicisalibacter muralis</name>
    <dbReference type="NCBI Taxonomy" id="119000"/>
    <lineage>
        <taxon>Bacteria</taxon>
        <taxon>Pseudomonadati</taxon>
        <taxon>Pseudomonadota</taxon>
        <taxon>Gammaproteobacteria</taxon>
        <taxon>Oceanospirillales</taxon>
        <taxon>Halomonadaceae</taxon>
        <taxon>Modicisalibacter</taxon>
    </lineage>
</organism>
<dbReference type="RefSeq" id="WP_089725209.1">
    <property type="nucleotide sequence ID" value="NZ_FNGI01000001.1"/>
</dbReference>
<dbReference type="STRING" id="119000.SAMN05661010_00528"/>
<dbReference type="AlphaFoldDB" id="A0A1G9FVX0"/>
<sequence length="159" mass="18094">MTSLQAIRTTSETAFLEHLDQALHTLTERDTYILRKAANERAISFRLAMHLQSVFSDWDVDCEYNCWDSFGKHMNHIIATTDTAATEARTIYPDIVIHKRGTSQNLAAIELSKSTNDFGKHQDIKKLKAYKAQIGYAYAVLLTIGVDDDIDNNRIEIMQ</sequence>
<gene>
    <name evidence="1" type="ORF">SAMN05661010_00528</name>
</gene>
<reference evidence="1 2" key="1">
    <citation type="submission" date="2016-10" db="EMBL/GenBank/DDBJ databases">
        <authorList>
            <person name="de Groot N.N."/>
        </authorList>
    </citation>
    <scope>NUCLEOTIDE SEQUENCE [LARGE SCALE GENOMIC DNA]</scope>
    <source>
        <strain evidence="1 2">DSM 14789</strain>
    </source>
</reference>
<evidence type="ECO:0000313" key="1">
    <source>
        <dbReference type="EMBL" id="SDK92586.1"/>
    </source>
</evidence>
<dbReference type="EMBL" id="FNGI01000001">
    <property type="protein sequence ID" value="SDK92586.1"/>
    <property type="molecule type" value="Genomic_DNA"/>
</dbReference>
<dbReference type="OrthoDB" id="8907997at2"/>
<keyword evidence="2" id="KW-1185">Reference proteome</keyword>
<dbReference type="Proteomes" id="UP000198654">
    <property type="component" value="Unassembled WGS sequence"/>
</dbReference>
<proteinExistence type="predicted"/>
<accession>A0A1G9FVX0</accession>